<accession>A0A1Q9H2Z3</accession>
<dbReference type="NCBIfam" id="TIGR02292">
    <property type="entry name" value="ygfB_yecA"/>
    <property type="match status" value="1"/>
</dbReference>
<dbReference type="Proteomes" id="UP000218676">
    <property type="component" value="Chromosome 1"/>
</dbReference>
<dbReference type="SUPFAM" id="SSF101327">
    <property type="entry name" value="YgfB-like"/>
    <property type="match status" value="1"/>
</dbReference>
<name>A0A1Q9H2Z3_PHODP</name>
<dbReference type="HAMAP" id="MF_00346">
    <property type="entry name" value="UPF0149"/>
    <property type="match status" value="1"/>
</dbReference>
<dbReference type="EMBL" id="AP018045">
    <property type="protein sequence ID" value="BAX54133.1"/>
    <property type="molecule type" value="Genomic_DNA"/>
</dbReference>
<gene>
    <name evidence="4" type="ORF">IC627_02445</name>
    <name evidence="3" type="ORF">PDPUS_1_02759</name>
</gene>
<dbReference type="NCBIfam" id="NF002477">
    <property type="entry name" value="PRK01736.1"/>
    <property type="match status" value="1"/>
</dbReference>
<dbReference type="Pfam" id="PF03695">
    <property type="entry name" value="UPF0149"/>
    <property type="match status" value="1"/>
</dbReference>
<dbReference type="EMBL" id="CP061854">
    <property type="protein sequence ID" value="QOD56941.1"/>
    <property type="molecule type" value="Genomic_DNA"/>
</dbReference>
<evidence type="ECO:0000256" key="2">
    <source>
        <dbReference type="HAMAP-Rule" id="MF_00346"/>
    </source>
</evidence>
<dbReference type="Proteomes" id="UP000516656">
    <property type="component" value="Chromosome 1"/>
</dbReference>
<evidence type="ECO:0000256" key="1">
    <source>
        <dbReference type="ARBA" id="ARBA00038308"/>
    </source>
</evidence>
<dbReference type="GO" id="GO:0005829">
    <property type="term" value="C:cytosol"/>
    <property type="evidence" value="ECO:0007669"/>
    <property type="project" value="TreeGrafter"/>
</dbReference>
<sequence length="191" mass="20701">MTDMTLPSYETAAATLKSYQLAVSPAELHGLLTGMICGGLALDNQMWLGPVCDYANKGEPLTDGAKTFTETLFATTSQELVGGDFDFTLLLPSDEADLFERAEALTEWVSSFMSGFGLVGVNTSQLPEAVTEALADLRDITQLGIDEDDDMEEQAVLFEQVTEHVRMCVLTCHAELGQSVVDENDSKPTLH</sequence>
<proteinExistence type="inferred from homology"/>
<evidence type="ECO:0000313" key="6">
    <source>
        <dbReference type="Proteomes" id="UP000516656"/>
    </source>
</evidence>
<comment type="similarity">
    <text evidence="1 2">Belongs to the UPF0149 family.</text>
</comment>
<evidence type="ECO:0000313" key="4">
    <source>
        <dbReference type="EMBL" id="QOD56941.1"/>
    </source>
</evidence>
<dbReference type="InterPro" id="IPR011978">
    <property type="entry name" value="YgfB-like"/>
</dbReference>
<reference evidence="4 6" key="3">
    <citation type="submission" date="2020-09" db="EMBL/GenBank/DDBJ databases">
        <title>Complete, closed and curated genome sequences of Photobacterium damselae subsp. piscicida isolates from Australia indicate localised evolution and additional plasmid-borne pathogenicity mechanisms.</title>
        <authorList>
            <person name="Baseggio L."/>
            <person name="Silayeva O."/>
            <person name="Buller N."/>
            <person name="Landos M."/>
            <person name="Engelstaedter J."/>
            <person name="Barnes A.C."/>
        </authorList>
    </citation>
    <scope>NUCLEOTIDE SEQUENCE [LARGE SCALE GENOMIC DNA]</scope>
    <source>
        <strain evidence="4 6">AS-16-0540-1</strain>
    </source>
</reference>
<dbReference type="AlphaFoldDB" id="A0A1Q9H2Z3"/>
<reference evidence="3" key="1">
    <citation type="journal article" date="2017" name="Genome Announc.">
        <title>Whole-Genome Sequence of Photobacterium damselae subsp. piscicida Strain 91-197, Isolated from Hybrid Striped Bass (Morone sp.) in the United States.</title>
        <authorList>
            <person name="Teru Y."/>
            <person name="Hikima J."/>
            <person name="Kono T."/>
            <person name="Sakai M."/>
            <person name="Takano T."/>
            <person name="Hawke J.P."/>
            <person name="Takeyama H."/>
            <person name="Aoki T."/>
        </authorList>
    </citation>
    <scope>NUCLEOTIDE SEQUENCE</scope>
    <source>
        <strain evidence="3">91-197</strain>
    </source>
</reference>
<dbReference type="InterPro" id="IPR036255">
    <property type="entry name" value="YgfB-like_sf"/>
</dbReference>
<dbReference type="PANTHER" id="PTHR37528">
    <property type="entry name" value="UPF0149 PROTEIN YGFB"/>
    <property type="match status" value="1"/>
</dbReference>
<dbReference type="Gene3D" id="1.20.120.740">
    <property type="entry name" value="YgfB uncharacterised protein family UPF0149, PF03695"/>
    <property type="match status" value="1"/>
</dbReference>
<reference evidence="5" key="2">
    <citation type="submission" date="2017-05" db="EMBL/GenBank/DDBJ databases">
        <title>Whole genome sequence of fish pathogenic bacteria, Photobacterium damselae subsp. piscicida, strain 91-197, isolated from hybrid striped bass (Morone sp.) in USA.</title>
        <authorList>
            <person name="Teru Y."/>
            <person name="Hikima J."/>
            <person name="Kono T."/>
            <person name="Sakai M."/>
            <person name="Takano T."/>
            <person name="Hawke J.P."/>
            <person name="Takeyama H."/>
            <person name="Aoki T."/>
        </authorList>
    </citation>
    <scope>NUCLEOTIDE SEQUENCE [LARGE SCALE GENOMIC DNA]</scope>
    <source>
        <strain evidence="5">91-197</strain>
    </source>
</reference>
<evidence type="ECO:0000313" key="5">
    <source>
        <dbReference type="Proteomes" id="UP000218676"/>
    </source>
</evidence>
<protein>
    <recommendedName>
        <fullName evidence="2">UPF0149 protein IC627_02445</fullName>
    </recommendedName>
</protein>
<organism evidence="3 5">
    <name type="scientific">Photobacterium damsela subsp. piscicida</name>
    <name type="common">Pasteurella piscicida</name>
    <dbReference type="NCBI Taxonomy" id="38294"/>
    <lineage>
        <taxon>Bacteria</taxon>
        <taxon>Pseudomonadati</taxon>
        <taxon>Pseudomonadota</taxon>
        <taxon>Gammaproteobacteria</taxon>
        <taxon>Vibrionales</taxon>
        <taxon>Vibrionaceae</taxon>
        <taxon>Photobacterium</taxon>
    </lineage>
</organism>
<dbReference type="RefSeq" id="WP_044174452.1">
    <property type="nucleotide sequence ID" value="NZ_AP018045.1"/>
</dbReference>
<evidence type="ECO:0000313" key="3">
    <source>
        <dbReference type="EMBL" id="BAX54133.1"/>
    </source>
</evidence>
<dbReference type="PANTHER" id="PTHR37528:SF1">
    <property type="entry name" value="UPF0149 PROTEIN YGFB"/>
    <property type="match status" value="1"/>
</dbReference>